<protein>
    <recommendedName>
        <fullName evidence="3">histidine kinase</fullName>
        <ecNumber evidence="3">2.7.13.3</ecNumber>
    </recommendedName>
</protein>
<keyword evidence="4" id="KW-1003">Cell membrane</keyword>
<feature type="transmembrane region" description="Helical" evidence="12">
    <location>
        <begin position="38"/>
        <end position="56"/>
    </location>
</feature>
<keyword evidence="6" id="KW-0808">Transferase</keyword>
<dbReference type="InterPro" id="IPR004358">
    <property type="entry name" value="Sig_transdc_His_kin-like_C"/>
</dbReference>
<evidence type="ECO:0000256" key="2">
    <source>
        <dbReference type="ARBA" id="ARBA00004236"/>
    </source>
</evidence>
<keyword evidence="9" id="KW-0067">ATP-binding</keyword>
<dbReference type="GO" id="GO:0000155">
    <property type="term" value="F:phosphorelay sensor kinase activity"/>
    <property type="evidence" value="ECO:0007669"/>
    <property type="project" value="InterPro"/>
</dbReference>
<reference evidence="14 15" key="1">
    <citation type="submission" date="2019-04" db="EMBL/GenBank/DDBJ databases">
        <title>Niastella caeni sp. nov., isolated from activated sludge.</title>
        <authorList>
            <person name="Sheng M."/>
        </authorList>
    </citation>
    <scope>NUCLEOTIDE SEQUENCE [LARGE SCALE GENOMIC DNA]</scope>
    <source>
        <strain evidence="14 15">HX-2-15</strain>
    </source>
</reference>
<evidence type="ECO:0000256" key="7">
    <source>
        <dbReference type="ARBA" id="ARBA00022741"/>
    </source>
</evidence>
<evidence type="ECO:0000256" key="3">
    <source>
        <dbReference type="ARBA" id="ARBA00012438"/>
    </source>
</evidence>
<dbReference type="PROSITE" id="PS50109">
    <property type="entry name" value="HIS_KIN"/>
    <property type="match status" value="1"/>
</dbReference>
<dbReference type="InterPro" id="IPR005467">
    <property type="entry name" value="His_kinase_dom"/>
</dbReference>
<accession>A0A4S8HID5</accession>
<dbReference type="SMART" id="SM00387">
    <property type="entry name" value="HATPase_c"/>
    <property type="match status" value="1"/>
</dbReference>
<dbReference type="EMBL" id="STFF01000007">
    <property type="protein sequence ID" value="THU34803.1"/>
    <property type="molecule type" value="Genomic_DNA"/>
</dbReference>
<feature type="transmembrane region" description="Helical" evidence="12">
    <location>
        <begin position="165"/>
        <end position="186"/>
    </location>
</feature>
<evidence type="ECO:0000313" key="14">
    <source>
        <dbReference type="EMBL" id="THU34803.1"/>
    </source>
</evidence>
<feature type="transmembrane region" description="Helical" evidence="12">
    <location>
        <begin position="128"/>
        <end position="153"/>
    </location>
</feature>
<dbReference type="InterPro" id="IPR003594">
    <property type="entry name" value="HATPase_dom"/>
</dbReference>
<dbReference type="InterPro" id="IPR036890">
    <property type="entry name" value="HATPase_C_sf"/>
</dbReference>
<keyword evidence="12" id="KW-0812">Transmembrane</keyword>
<evidence type="ECO:0000256" key="11">
    <source>
        <dbReference type="ARBA" id="ARBA00023136"/>
    </source>
</evidence>
<organism evidence="14 15">
    <name type="scientific">Niastella caeni</name>
    <dbReference type="NCBI Taxonomy" id="2569763"/>
    <lineage>
        <taxon>Bacteria</taxon>
        <taxon>Pseudomonadati</taxon>
        <taxon>Bacteroidota</taxon>
        <taxon>Chitinophagia</taxon>
        <taxon>Chitinophagales</taxon>
        <taxon>Chitinophagaceae</taxon>
        <taxon>Niastella</taxon>
    </lineage>
</organism>
<dbReference type="PANTHER" id="PTHR43711">
    <property type="entry name" value="TWO-COMPONENT HISTIDINE KINASE"/>
    <property type="match status" value="1"/>
</dbReference>
<dbReference type="InterPro" id="IPR050736">
    <property type="entry name" value="Sensor_HK_Regulatory"/>
</dbReference>
<dbReference type="PANTHER" id="PTHR43711:SF31">
    <property type="entry name" value="HISTIDINE KINASE"/>
    <property type="match status" value="1"/>
</dbReference>
<dbReference type="Pfam" id="PF02518">
    <property type="entry name" value="HATPase_c"/>
    <property type="match status" value="1"/>
</dbReference>
<keyword evidence="11 12" id="KW-0472">Membrane</keyword>
<feature type="transmembrane region" description="Helical" evidence="12">
    <location>
        <begin position="92"/>
        <end position="108"/>
    </location>
</feature>
<evidence type="ECO:0000256" key="10">
    <source>
        <dbReference type="ARBA" id="ARBA00023012"/>
    </source>
</evidence>
<comment type="caution">
    <text evidence="14">The sequence shown here is derived from an EMBL/GenBank/DDBJ whole genome shotgun (WGS) entry which is preliminary data.</text>
</comment>
<proteinExistence type="predicted"/>
<dbReference type="SUPFAM" id="SSF55874">
    <property type="entry name" value="ATPase domain of HSP90 chaperone/DNA topoisomerase II/histidine kinase"/>
    <property type="match status" value="1"/>
</dbReference>
<dbReference type="PRINTS" id="PR00344">
    <property type="entry name" value="BCTRLSENSOR"/>
</dbReference>
<comment type="catalytic activity">
    <reaction evidence="1">
        <text>ATP + protein L-histidine = ADP + protein N-phospho-L-histidine.</text>
        <dbReference type="EC" id="2.7.13.3"/>
    </reaction>
</comment>
<gene>
    <name evidence="14" type="ORF">FAM09_22680</name>
</gene>
<dbReference type="Gene3D" id="3.30.565.10">
    <property type="entry name" value="Histidine kinase-like ATPase, C-terminal domain"/>
    <property type="match status" value="1"/>
</dbReference>
<dbReference type="SMART" id="SM00388">
    <property type="entry name" value="HisKA"/>
    <property type="match status" value="1"/>
</dbReference>
<feature type="transmembrane region" description="Helical" evidence="12">
    <location>
        <begin position="62"/>
        <end position="80"/>
    </location>
</feature>
<dbReference type="GO" id="GO:0005524">
    <property type="term" value="F:ATP binding"/>
    <property type="evidence" value="ECO:0007669"/>
    <property type="project" value="UniProtKB-KW"/>
</dbReference>
<dbReference type="SUPFAM" id="SSF47384">
    <property type="entry name" value="Homodimeric domain of signal transducing histidine kinase"/>
    <property type="match status" value="1"/>
</dbReference>
<keyword evidence="8 14" id="KW-0418">Kinase</keyword>
<dbReference type="InterPro" id="IPR036097">
    <property type="entry name" value="HisK_dim/P_sf"/>
</dbReference>
<evidence type="ECO:0000256" key="4">
    <source>
        <dbReference type="ARBA" id="ARBA00022475"/>
    </source>
</evidence>
<dbReference type="GO" id="GO:0005886">
    <property type="term" value="C:plasma membrane"/>
    <property type="evidence" value="ECO:0007669"/>
    <property type="project" value="UniProtKB-SubCell"/>
</dbReference>
<dbReference type="FunFam" id="3.30.565.10:FF:000023">
    <property type="entry name" value="PAS domain-containing sensor histidine kinase"/>
    <property type="match status" value="1"/>
</dbReference>
<evidence type="ECO:0000259" key="13">
    <source>
        <dbReference type="PROSITE" id="PS50109"/>
    </source>
</evidence>
<evidence type="ECO:0000256" key="5">
    <source>
        <dbReference type="ARBA" id="ARBA00022553"/>
    </source>
</evidence>
<feature type="domain" description="Histidine kinase" evidence="13">
    <location>
        <begin position="245"/>
        <end position="460"/>
    </location>
</feature>
<keyword evidence="5" id="KW-0597">Phosphoprotein</keyword>
<comment type="subcellular location">
    <subcellularLocation>
        <location evidence="2">Cell membrane</location>
    </subcellularLocation>
</comment>
<name>A0A4S8HID5_9BACT</name>
<keyword evidence="10" id="KW-0902">Two-component regulatory system</keyword>
<dbReference type="AlphaFoldDB" id="A0A4S8HID5"/>
<dbReference type="OrthoDB" id="9810447at2"/>
<evidence type="ECO:0000256" key="9">
    <source>
        <dbReference type="ARBA" id="ARBA00022840"/>
    </source>
</evidence>
<evidence type="ECO:0000313" key="15">
    <source>
        <dbReference type="Proteomes" id="UP000306918"/>
    </source>
</evidence>
<dbReference type="CDD" id="cd00082">
    <property type="entry name" value="HisKA"/>
    <property type="match status" value="1"/>
</dbReference>
<dbReference type="Proteomes" id="UP000306918">
    <property type="component" value="Unassembled WGS sequence"/>
</dbReference>
<dbReference type="EC" id="2.7.13.3" evidence="3"/>
<sequence length="473" mass="54099">MHALRLDLLKYWLFIKSIGVTPDMEEYEKRKMSIFNQLNFLGIITGIVVPLIGIFFNDHLPPLAWFIAGSPLAISVIVLWLNHEKYYEHARLVYFSLYPIATCLVYLGKVDVGVELFFVLYGVLSVFFLQQVIHIIFAFSLSVACYFFACIVPHDFYFKLVTVNYYFYVFNHLTAISFIFYAIYFIKQENTGYHFSLLSKSEELHRRSIESELQKQEIAQKAHLLEEQTAKLTELNQLKNKLFSVIAHDLKTPMYALRNLFNNMHSSEMPVKEMKALLPGIVNEMNYTTNLMENLLQWAKSQMENSSLQPEVLDIETMISRVLQLLHWQASNKRIHLESQIEEPLFCYADKEMVNLVLRNLLSNAIKFTPENGHVRVGATERASCVEIFVQDDGVGISTERQQQLFGDIFYTTKGTNSETGTGLGLKLCKDFLEKNGGRIAVQSQPGKGSIFTVTLPRFGGEAGPRVSMGNGQ</sequence>
<keyword evidence="15" id="KW-1185">Reference proteome</keyword>
<evidence type="ECO:0000256" key="12">
    <source>
        <dbReference type="SAM" id="Phobius"/>
    </source>
</evidence>
<evidence type="ECO:0000256" key="8">
    <source>
        <dbReference type="ARBA" id="ARBA00022777"/>
    </source>
</evidence>
<dbReference type="Gene3D" id="1.10.287.130">
    <property type="match status" value="1"/>
</dbReference>
<evidence type="ECO:0000256" key="1">
    <source>
        <dbReference type="ARBA" id="ARBA00000085"/>
    </source>
</evidence>
<keyword evidence="7" id="KW-0547">Nucleotide-binding</keyword>
<keyword evidence="12" id="KW-1133">Transmembrane helix</keyword>
<evidence type="ECO:0000256" key="6">
    <source>
        <dbReference type="ARBA" id="ARBA00022679"/>
    </source>
</evidence>
<dbReference type="CDD" id="cd00075">
    <property type="entry name" value="HATPase"/>
    <property type="match status" value="1"/>
</dbReference>
<dbReference type="InterPro" id="IPR003661">
    <property type="entry name" value="HisK_dim/P_dom"/>
</dbReference>